<dbReference type="EMBL" id="BMQG01000003">
    <property type="protein sequence ID" value="GGM38174.1"/>
    <property type="molecule type" value="Genomic_DNA"/>
</dbReference>
<sequence length="419" mass="43906">MSVTLAALREALGLSPTPDLVPLPDAEAAVRALPGAPAADVRAAFARLQAAELRPHLPGLRALLDGAQRALGHPQPEAALARWLAGVTGGEVTVRASWGDVVAHAGHVPEEAAGAAVLTEVPLAFERRPVGTLQLRAGPGWADLAALIADLLRLARLQAAAAGAARRRVGERQFEALLAGDAAHLPPGEGFTVAALRLDGPPPRSARAREARTAQLDVLCSVGEGFFYRRGVTCLTAVRAQDDGDVAAWLWPGLDSGLPQGLHDALLNATHSPFRLGVSRPHVGAGAAGTALREATQALTAAPLRGAATFAQPDPLQPLLDSPERAAHAAEWQARLRAGDPDGKLAATLRAYLGHTGPLGTLAQKLNLHLNTLRYRLRRAEDLLGGQLSDPAFLTRVYLAFHGRPQLAGPRSSGQPRRE</sequence>
<dbReference type="Proteomes" id="UP000600547">
    <property type="component" value="Unassembled WGS sequence"/>
</dbReference>
<dbReference type="PANTHER" id="PTHR33744">
    <property type="entry name" value="CARBOHYDRATE DIACID REGULATOR"/>
    <property type="match status" value="1"/>
</dbReference>
<dbReference type="InterPro" id="IPR041522">
    <property type="entry name" value="CdaR_GGDEF"/>
</dbReference>
<gene>
    <name evidence="4" type="ORF">GCM10008956_13190</name>
</gene>
<dbReference type="InterPro" id="IPR051448">
    <property type="entry name" value="CdaR-like_regulators"/>
</dbReference>
<evidence type="ECO:0000259" key="3">
    <source>
        <dbReference type="Pfam" id="PF17853"/>
    </source>
</evidence>
<comment type="caution">
    <text evidence="4">The sequence shown here is derived from an EMBL/GenBank/DDBJ whole genome shotgun (WGS) entry which is preliminary data.</text>
</comment>
<dbReference type="Pfam" id="PF13556">
    <property type="entry name" value="HTH_30"/>
    <property type="match status" value="1"/>
</dbReference>
<dbReference type="RefSeq" id="WP_110833300.1">
    <property type="nucleotide sequence ID" value="NZ_BMQG01000003.1"/>
</dbReference>
<dbReference type="InterPro" id="IPR042070">
    <property type="entry name" value="PucR_C-HTH_sf"/>
</dbReference>
<evidence type="ECO:0000313" key="5">
    <source>
        <dbReference type="Proteomes" id="UP000600547"/>
    </source>
</evidence>
<evidence type="ECO:0000259" key="2">
    <source>
        <dbReference type="Pfam" id="PF13556"/>
    </source>
</evidence>
<dbReference type="Gene3D" id="1.10.10.2840">
    <property type="entry name" value="PucR C-terminal helix-turn-helix domain"/>
    <property type="match status" value="1"/>
</dbReference>
<dbReference type="AlphaFoldDB" id="A0A8H9GM42"/>
<organism evidence="4 5">
    <name type="scientific">Deinococcus arenae</name>
    <dbReference type="NCBI Taxonomy" id="1452751"/>
    <lineage>
        <taxon>Bacteria</taxon>
        <taxon>Thermotogati</taxon>
        <taxon>Deinococcota</taxon>
        <taxon>Deinococci</taxon>
        <taxon>Deinococcales</taxon>
        <taxon>Deinococcaceae</taxon>
        <taxon>Deinococcus</taxon>
    </lineage>
</organism>
<dbReference type="PANTHER" id="PTHR33744:SF1">
    <property type="entry name" value="DNA-BINDING TRANSCRIPTIONAL ACTIVATOR ADER"/>
    <property type="match status" value="1"/>
</dbReference>
<name>A0A8H9GM42_9DEIO</name>
<dbReference type="InterPro" id="IPR025736">
    <property type="entry name" value="PucR_C-HTH_dom"/>
</dbReference>
<protein>
    <recommendedName>
        <fullName evidence="6">PucR family transcriptional regulator</fullName>
    </recommendedName>
</protein>
<feature type="domain" description="PucR C-terminal helix-turn-helix" evidence="2">
    <location>
        <begin position="345"/>
        <end position="401"/>
    </location>
</feature>
<proteinExistence type="inferred from homology"/>
<evidence type="ECO:0000313" key="4">
    <source>
        <dbReference type="EMBL" id="GGM38174.1"/>
    </source>
</evidence>
<accession>A0A8H9GM42</accession>
<comment type="similarity">
    <text evidence="1">Belongs to the CdaR family.</text>
</comment>
<reference evidence="5" key="1">
    <citation type="journal article" date="2019" name="Int. J. Syst. Evol. Microbiol.">
        <title>The Global Catalogue of Microorganisms (GCM) 10K type strain sequencing project: providing services to taxonomists for standard genome sequencing and annotation.</title>
        <authorList>
            <consortium name="The Broad Institute Genomics Platform"/>
            <consortium name="The Broad Institute Genome Sequencing Center for Infectious Disease"/>
            <person name="Wu L."/>
            <person name="Ma J."/>
        </authorList>
    </citation>
    <scope>NUCLEOTIDE SEQUENCE [LARGE SCALE GENOMIC DNA]</scope>
    <source>
        <strain evidence="5">JCM 31047</strain>
    </source>
</reference>
<dbReference type="Pfam" id="PF17853">
    <property type="entry name" value="GGDEF_2"/>
    <property type="match status" value="1"/>
</dbReference>
<evidence type="ECO:0000256" key="1">
    <source>
        <dbReference type="ARBA" id="ARBA00006754"/>
    </source>
</evidence>
<keyword evidence="5" id="KW-1185">Reference proteome</keyword>
<evidence type="ECO:0008006" key="6">
    <source>
        <dbReference type="Google" id="ProtNLM"/>
    </source>
</evidence>
<feature type="domain" description="CdaR GGDEF-like" evidence="3">
    <location>
        <begin position="175"/>
        <end position="300"/>
    </location>
</feature>